<evidence type="ECO:0000313" key="4">
    <source>
        <dbReference type="EMBL" id="NXI24777.1"/>
    </source>
</evidence>
<feature type="non-terminal residue" evidence="4">
    <location>
        <position position="1"/>
    </location>
</feature>
<evidence type="ECO:0000256" key="1">
    <source>
        <dbReference type="SAM" id="Phobius"/>
    </source>
</evidence>
<dbReference type="Gene3D" id="3.80.10.10">
    <property type="entry name" value="Ribonuclease Inhibitor"/>
    <property type="match status" value="1"/>
</dbReference>
<keyword evidence="1" id="KW-1133">Transmembrane helix</keyword>
<dbReference type="AlphaFoldDB" id="A0A7K9RLK6"/>
<accession>A0A7K9RLK6</accession>
<dbReference type="PROSITE" id="PS01186">
    <property type="entry name" value="EGF_2"/>
    <property type="match status" value="1"/>
</dbReference>
<dbReference type="InterPro" id="IPR000742">
    <property type="entry name" value="EGF"/>
</dbReference>
<feature type="transmembrane region" description="Helical" evidence="1">
    <location>
        <begin position="125"/>
        <end position="146"/>
    </location>
</feature>
<keyword evidence="1" id="KW-0472">Membrane</keyword>
<dbReference type="InterPro" id="IPR032675">
    <property type="entry name" value="LRR_dom_sf"/>
</dbReference>
<dbReference type="PROSITE" id="PS00022">
    <property type="entry name" value="EGF_1"/>
    <property type="match status" value="1"/>
</dbReference>
<dbReference type="EMBL" id="VWZU01006022">
    <property type="protein sequence ID" value="NXI24777.1"/>
    <property type="molecule type" value="Genomic_DNA"/>
</dbReference>
<feature type="non-terminal residue" evidence="4">
    <location>
        <position position="156"/>
    </location>
</feature>
<evidence type="ECO:0000259" key="2">
    <source>
        <dbReference type="PROSITE" id="PS00022"/>
    </source>
</evidence>
<dbReference type="Proteomes" id="UP000572325">
    <property type="component" value="Unassembled WGS sequence"/>
</dbReference>
<dbReference type="GO" id="GO:0045669">
    <property type="term" value="P:positive regulation of osteoblast differentiation"/>
    <property type="evidence" value="ECO:0007669"/>
    <property type="project" value="TreeGrafter"/>
</dbReference>
<reference evidence="4 5" key="1">
    <citation type="submission" date="2019-09" db="EMBL/GenBank/DDBJ databases">
        <title>Bird 10,000 Genomes (B10K) Project - Family phase.</title>
        <authorList>
            <person name="Zhang G."/>
        </authorList>
    </citation>
    <scope>NUCLEOTIDE SEQUENCE [LARGE SCALE GENOMIC DNA]</scope>
    <source>
        <strain evidence="4">B10K-DU-001-27</strain>
        <tissue evidence="4">Muscle</tissue>
    </source>
</reference>
<dbReference type="SUPFAM" id="SSF52058">
    <property type="entry name" value="L domain-like"/>
    <property type="match status" value="1"/>
</dbReference>
<keyword evidence="1" id="KW-0812">Transmembrane</keyword>
<proteinExistence type="predicted"/>
<keyword evidence="5" id="KW-1185">Reference proteome</keyword>
<name>A0A7K9RLK6_9PASS</name>
<evidence type="ECO:0000259" key="3">
    <source>
        <dbReference type="PROSITE" id="PS01186"/>
    </source>
</evidence>
<feature type="domain" description="EGF-like" evidence="2 3">
    <location>
        <begin position="108"/>
        <end position="119"/>
    </location>
</feature>
<sequence>LDLSNCSLHDVPPGLAEATTVIVLDLTENPLTTLPSDSFLGFTHLQSLAVPPALECPGGSEAWQDVTLDGSSRLCQGQRNPCNTSVQLDWPCPENSVCAPAGPGLTQCLCRDPFRGYKCLREDTFPMLLFGGILGSATVSLSLLLWGTQRRKAKSP</sequence>
<evidence type="ECO:0000313" key="5">
    <source>
        <dbReference type="Proteomes" id="UP000572325"/>
    </source>
</evidence>
<gene>
    <name evidence="4" type="primary">Atraid</name>
    <name evidence="4" type="ORF">STEDEN_R10019</name>
</gene>
<organism evidence="4 5">
    <name type="scientific">Sterrhoptilus dennistouni</name>
    <dbReference type="NCBI Taxonomy" id="2585820"/>
    <lineage>
        <taxon>Eukaryota</taxon>
        <taxon>Metazoa</taxon>
        <taxon>Chordata</taxon>
        <taxon>Craniata</taxon>
        <taxon>Vertebrata</taxon>
        <taxon>Euteleostomi</taxon>
        <taxon>Archelosauria</taxon>
        <taxon>Archosauria</taxon>
        <taxon>Dinosauria</taxon>
        <taxon>Saurischia</taxon>
        <taxon>Theropoda</taxon>
        <taxon>Coelurosauria</taxon>
        <taxon>Aves</taxon>
        <taxon>Neognathae</taxon>
        <taxon>Neoaves</taxon>
        <taxon>Telluraves</taxon>
        <taxon>Australaves</taxon>
        <taxon>Passeriformes</taxon>
        <taxon>Sylvioidea</taxon>
        <taxon>Zosteropidae</taxon>
        <taxon>Sterrhoptilus</taxon>
    </lineage>
</organism>
<dbReference type="InterPro" id="IPR042350">
    <property type="entry name" value="ATRAID"/>
</dbReference>
<dbReference type="PANTHER" id="PTHR15926">
    <property type="entry name" value="ALL-TRANS RETINOIC ACID-INDUCED DIFFERENTIATION FACTOR"/>
    <property type="match status" value="1"/>
</dbReference>
<dbReference type="PANTHER" id="PTHR15926:SF1">
    <property type="entry name" value="ALL-TRANS RETINOIC ACID-INDUCED DIFFERENTIATION FACTOR"/>
    <property type="match status" value="1"/>
</dbReference>
<comment type="caution">
    <text evidence="4">The sequence shown here is derived from an EMBL/GenBank/DDBJ whole genome shotgun (WGS) entry which is preliminary data.</text>
</comment>
<protein>
    <submittedName>
        <fullName evidence="4">ARAID factor</fullName>
    </submittedName>
</protein>